<keyword evidence="1" id="KW-0812">Transmembrane</keyword>
<organism evidence="2 3">
    <name type="scientific">Polymorphospora rubra</name>
    <dbReference type="NCBI Taxonomy" id="338584"/>
    <lineage>
        <taxon>Bacteria</taxon>
        <taxon>Bacillati</taxon>
        <taxon>Actinomycetota</taxon>
        <taxon>Actinomycetes</taxon>
        <taxon>Micromonosporales</taxon>
        <taxon>Micromonosporaceae</taxon>
        <taxon>Polymorphospora</taxon>
    </lineage>
</organism>
<dbReference type="PANTHER" id="PTHR31272">
    <property type="entry name" value="CYTOCHROME C-TYPE BIOGENESIS PROTEIN HI_1454-RELATED"/>
    <property type="match status" value="1"/>
</dbReference>
<accession>A0A810N0N8</accession>
<keyword evidence="1" id="KW-1133">Transmembrane helix</keyword>
<protein>
    <submittedName>
        <fullName evidence="2">Cytochrome C biogenesis protein CcdA</fullName>
    </submittedName>
</protein>
<dbReference type="InterPro" id="IPR051790">
    <property type="entry name" value="Cytochrome_c-biogenesis_DsbD"/>
</dbReference>
<evidence type="ECO:0000313" key="2">
    <source>
        <dbReference type="EMBL" id="BCJ65228.1"/>
    </source>
</evidence>
<feature type="transmembrane region" description="Helical" evidence="1">
    <location>
        <begin position="166"/>
        <end position="188"/>
    </location>
</feature>
<dbReference type="EMBL" id="AP023359">
    <property type="protein sequence ID" value="BCJ65228.1"/>
    <property type="molecule type" value="Genomic_DNA"/>
</dbReference>
<sequence>MLPLVPGYLSYVTGLAGADLDARRPATPASGEETGGGVAVATRTPVAARGRVLAGTLLFVTGFTVVFTATAILFAGIGRVLFEYERALEIGAGLIVILLGLAFLGVVPGMQREFRIQKLPSAGLLGAPVFGAVFALSWVPCVGPTLGAVTTMAAVSGRTDRAVVLAVAYCLGLGLPFVVFGLFFQRLLGVFRAVRRNSRWVTRVGGALLIVIGLALITGGWQDFVIWLQTTFNVGDVTVVI</sequence>
<feature type="transmembrane region" description="Helical" evidence="1">
    <location>
        <begin position="122"/>
        <end position="146"/>
    </location>
</feature>
<keyword evidence="3" id="KW-1185">Reference proteome</keyword>
<reference evidence="2" key="1">
    <citation type="submission" date="2020-08" db="EMBL/GenBank/DDBJ databases">
        <title>Whole genome shotgun sequence of Polymorphospora rubra NBRC 101157.</title>
        <authorList>
            <person name="Komaki H."/>
            <person name="Tamura T."/>
        </authorList>
    </citation>
    <scope>NUCLEOTIDE SEQUENCE</scope>
    <source>
        <strain evidence="2">NBRC 101157</strain>
    </source>
</reference>
<evidence type="ECO:0000256" key="1">
    <source>
        <dbReference type="SAM" id="Phobius"/>
    </source>
</evidence>
<proteinExistence type="predicted"/>
<name>A0A810N0N8_9ACTN</name>
<gene>
    <name evidence="2" type="ORF">Prubr_22490</name>
</gene>
<dbReference type="PANTHER" id="PTHR31272:SF4">
    <property type="entry name" value="CYTOCHROME C-TYPE BIOGENESIS PROTEIN HI_1454-RELATED"/>
    <property type="match status" value="1"/>
</dbReference>
<dbReference type="AlphaFoldDB" id="A0A810N0N8"/>
<dbReference type="KEGG" id="pry:Prubr_22490"/>
<feature type="transmembrane region" description="Helical" evidence="1">
    <location>
        <begin position="200"/>
        <end position="221"/>
    </location>
</feature>
<feature type="transmembrane region" description="Helical" evidence="1">
    <location>
        <begin position="52"/>
        <end position="78"/>
    </location>
</feature>
<keyword evidence="1" id="KW-0472">Membrane</keyword>
<evidence type="ECO:0000313" key="3">
    <source>
        <dbReference type="Proteomes" id="UP000680866"/>
    </source>
</evidence>
<dbReference type="Proteomes" id="UP000680866">
    <property type="component" value="Chromosome"/>
</dbReference>
<feature type="transmembrane region" description="Helical" evidence="1">
    <location>
        <begin position="90"/>
        <end position="110"/>
    </location>
</feature>